<dbReference type="SMR" id="B4G8G4"/>
<keyword evidence="9" id="KW-1185">Reference proteome</keyword>
<dbReference type="SUPFAM" id="SSF50978">
    <property type="entry name" value="WD40 repeat-like"/>
    <property type="match status" value="1"/>
</dbReference>
<dbReference type="InterPro" id="IPR036322">
    <property type="entry name" value="WD40_repeat_dom_sf"/>
</dbReference>
<evidence type="ECO:0000256" key="2">
    <source>
        <dbReference type="ARBA" id="ARBA00022664"/>
    </source>
</evidence>
<sequence>MKLHFEGHLDGVLDFSFSKVCLGDGGYYLASVAQDGRGFVRRGDTGEMCCNLVGHEGPVRAVSMGAKGTIVATGGDDGTARIWSVATGAELTMFRQDQKVSSVALDTRSEWMLTSSQERDSEVCLYDVTRGEQDKPLLCLYQKQGRAVRNVIFCRGDRSFLSSSYDRHIEMWDILSGQRSHMISLPHHAKSMELCADGKTVTIAYGESIVLFDADTLNIIDHLKPPFKVTGASLHPQQQRFVCTSSYNEIYGCCSYIREFVKLHEAPELMGKPINCIKYSPDGEVYASSWTNGQIILWRDYSDRKNRLMPC</sequence>
<dbReference type="PANTHER" id="PTHR19877">
    <property type="entry name" value="EUKARYOTIC TRANSLATION INITIATION FACTOR 3 SUBUNIT I"/>
    <property type="match status" value="1"/>
</dbReference>
<dbReference type="AlphaFoldDB" id="B4G8G4"/>
<keyword evidence="4" id="KW-0508">mRNA splicing</keyword>
<dbReference type="PANTHER" id="PTHR19877:SF13">
    <property type="entry name" value="SERINE-THREONINE KINASE RECEPTOR-ASSOCIATED PROTEIN"/>
    <property type="match status" value="1"/>
</dbReference>
<dbReference type="Pfam" id="PF00400">
    <property type="entry name" value="WD40"/>
    <property type="match status" value="2"/>
</dbReference>
<keyword evidence="2" id="KW-0507">mRNA processing</keyword>
<dbReference type="PROSITE" id="PS50082">
    <property type="entry name" value="WD_REPEATS_2"/>
    <property type="match status" value="2"/>
</dbReference>
<dbReference type="InterPro" id="IPR001680">
    <property type="entry name" value="WD40_rpt"/>
</dbReference>
<evidence type="ECO:0000256" key="6">
    <source>
        <dbReference type="ARBA" id="ARBA00040390"/>
    </source>
</evidence>
<evidence type="ECO:0000313" key="9">
    <source>
        <dbReference type="Proteomes" id="UP000008744"/>
    </source>
</evidence>
<gene>
    <name evidence="8" type="primary">Dper\GL18841</name>
    <name evidence="8" type="ORF">Dper_GL18841</name>
</gene>
<dbReference type="Proteomes" id="UP000008744">
    <property type="component" value="Unassembled WGS sequence"/>
</dbReference>
<dbReference type="EMBL" id="CH479180">
    <property type="protein sequence ID" value="EDW28644.1"/>
    <property type="molecule type" value="Genomic_DNA"/>
</dbReference>
<dbReference type="PhylomeDB" id="B4G8G4"/>
<dbReference type="OrthoDB" id="200206at2759"/>
<dbReference type="KEGG" id="dpe:6589278"/>
<comment type="similarity">
    <text evidence="5">Belongs to the WD repeat STRAP family.</text>
</comment>
<keyword evidence="3" id="KW-0677">Repeat</keyword>
<dbReference type="OMA" id="EVYASSW"/>
<protein>
    <recommendedName>
        <fullName evidence="6">Serine-threonine kinase receptor-associated protein</fullName>
    </recommendedName>
</protein>
<organism evidence="9">
    <name type="scientific">Drosophila persimilis</name>
    <name type="common">Fruit fly</name>
    <dbReference type="NCBI Taxonomy" id="7234"/>
    <lineage>
        <taxon>Eukaryota</taxon>
        <taxon>Metazoa</taxon>
        <taxon>Ecdysozoa</taxon>
        <taxon>Arthropoda</taxon>
        <taxon>Hexapoda</taxon>
        <taxon>Insecta</taxon>
        <taxon>Pterygota</taxon>
        <taxon>Neoptera</taxon>
        <taxon>Endopterygota</taxon>
        <taxon>Diptera</taxon>
        <taxon>Brachycera</taxon>
        <taxon>Muscomorpha</taxon>
        <taxon>Ephydroidea</taxon>
        <taxon>Drosophilidae</taxon>
        <taxon>Drosophila</taxon>
        <taxon>Sophophora</taxon>
    </lineage>
</organism>
<evidence type="ECO:0000256" key="1">
    <source>
        <dbReference type="ARBA" id="ARBA00022574"/>
    </source>
</evidence>
<feature type="repeat" description="WD" evidence="7">
    <location>
        <begin position="141"/>
        <end position="182"/>
    </location>
</feature>
<reference evidence="8 9" key="1">
    <citation type="journal article" date="2007" name="Nature">
        <title>Evolution of genes and genomes on the Drosophila phylogeny.</title>
        <authorList>
            <consortium name="Drosophila 12 Genomes Consortium"/>
            <person name="Clark A.G."/>
            <person name="Eisen M.B."/>
            <person name="Smith D.R."/>
            <person name="Bergman C.M."/>
            <person name="Oliver B."/>
            <person name="Markow T.A."/>
            <person name="Kaufman T.C."/>
            <person name="Kellis M."/>
            <person name="Gelbart W."/>
            <person name="Iyer V.N."/>
            <person name="Pollard D.A."/>
            <person name="Sackton T.B."/>
            <person name="Larracuente A.M."/>
            <person name="Singh N.D."/>
            <person name="Abad J.P."/>
            <person name="Abt D.N."/>
            <person name="Adryan B."/>
            <person name="Aguade M."/>
            <person name="Akashi H."/>
            <person name="Anderson W.W."/>
            <person name="Aquadro C.F."/>
            <person name="Ardell D.H."/>
            <person name="Arguello R."/>
            <person name="Artieri C.G."/>
            <person name="Barbash D.A."/>
            <person name="Barker D."/>
            <person name="Barsanti P."/>
            <person name="Batterham P."/>
            <person name="Batzoglou S."/>
            <person name="Begun D."/>
            <person name="Bhutkar A."/>
            <person name="Blanco E."/>
            <person name="Bosak S.A."/>
            <person name="Bradley R.K."/>
            <person name="Brand A.D."/>
            <person name="Brent M.R."/>
            <person name="Brooks A.N."/>
            <person name="Brown R.H."/>
            <person name="Butlin R.K."/>
            <person name="Caggese C."/>
            <person name="Calvi B.R."/>
            <person name="Bernardo de Carvalho A."/>
            <person name="Caspi A."/>
            <person name="Castrezana S."/>
            <person name="Celniker S.E."/>
            <person name="Chang J.L."/>
            <person name="Chapple C."/>
            <person name="Chatterji S."/>
            <person name="Chinwalla A."/>
            <person name="Civetta A."/>
            <person name="Clifton S.W."/>
            <person name="Comeron J.M."/>
            <person name="Costello J.C."/>
            <person name="Coyne J.A."/>
            <person name="Daub J."/>
            <person name="David R.G."/>
            <person name="Delcher A.L."/>
            <person name="Delehaunty K."/>
            <person name="Do C.B."/>
            <person name="Ebling H."/>
            <person name="Edwards K."/>
            <person name="Eickbush T."/>
            <person name="Evans J.D."/>
            <person name="Filipski A."/>
            <person name="Findeiss S."/>
            <person name="Freyhult E."/>
            <person name="Fulton L."/>
            <person name="Fulton R."/>
            <person name="Garcia A.C."/>
            <person name="Gardiner A."/>
            <person name="Garfield D.A."/>
            <person name="Garvin B.E."/>
            <person name="Gibson G."/>
            <person name="Gilbert D."/>
            <person name="Gnerre S."/>
            <person name="Godfrey J."/>
            <person name="Good R."/>
            <person name="Gotea V."/>
            <person name="Gravely B."/>
            <person name="Greenberg A.J."/>
            <person name="Griffiths-Jones S."/>
            <person name="Gross S."/>
            <person name="Guigo R."/>
            <person name="Gustafson E.A."/>
            <person name="Haerty W."/>
            <person name="Hahn M.W."/>
            <person name="Halligan D.L."/>
            <person name="Halpern A.L."/>
            <person name="Halter G.M."/>
            <person name="Han M.V."/>
            <person name="Heger A."/>
            <person name="Hillier L."/>
            <person name="Hinrichs A.S."/>
            <person name="Holmes I."/>
            <person name="Hoskins R.A."/>
            <person name="Hubisz M.J."/>
            <person name="Hultmark D."/>
            <person name="Huntley M.A."/>
            <person name="Jaffe D.B."/>
            <person name="Jagadeeshan S."/>
            <person name="Jeck W.R."/>
            <person name="Johnson J."/>
            <person name="Jones C.D."/>
            <person name="Jordan W.C."/>
            <person name="Karpen G.H."/>
            <person name="Kataoka E."/>
            <person name="Keightley P.D."/>
            <person name="Kheradpour P."/>
            <person name="Kirkness E.F."/>
            <person name="Koerich L.B."/>
            <person name="Kristiansen K."/>
            <person name="Kudrna D."/>
            <person name="Kulathinal R.J."/>
            <person name="Kumar S."/>
            <person name="Kwok R."/>
            <person name="Lander E."/>
            <person name="Langley C.H."/>
            <person name="Lapoint R."/>
            <person name="Lazzaro B.P."/>
            <person name="Lee S.J."/>
            <person name="Levesque L."/>
            <person name="Li R."/>
            <person name="Lin C.F."/>
            <person name="Lin M.F."/>
            <person name="Lindblad-Toh K."/>
            <person name="Llopart A."/>
            <person name="Long M."/>
            <person name="Low L."/>
            <person name="Lozovsky E."/>
            <person name="Lu J."/>
            <person name="Luo M."/>
            <person name="Machado C.A."/>
            <person name="Makalowski W."/>
            <person name="Marzo M."/>
            <person name="Matsuda M."/>
            <person name="Matzkin L."/>
            <person name="McAllister B."/>
            <person name="McBride C.S."/>
            <person name="McKernan B."/>
            <person name="McKernan K."/>
            <person name="Mendez-Lago M."/>
            <person name="Minx P."/>
            <person name="Mollenhauer M.U."/>
            <person name="Montooth K."/>
            <person name="Mount S.M."/>
            <person name="Mu X."/>
            <person name="Myers E."/>
            <person name="Negre B."/>
            <person name="Newfeld S."/>
            <person name="Nielsen R."/>
            <person name="Noor M.A."/>
            <person name="O'Grady P."/>
            <person name="Pachter L."/>
            <person name="Papaceit M."/>
            <person name="Parisi M.J."/>
            <person name="Parisi M."/>
            <person name="Parts L."/>
            <person name="Pedersen J.S."/>
            <person name="Pesole G."/>
            <person name="Phillippy A.M."/>
            <person name="Ponting C.P."/>
            <person name="Pop M."/>
            <person name="Porcelli D."/>
            <person name="Powell J.R."/>
            <person name="Prohaska S."/>
            <person name="Pruitt K."/>
            <person name="Puig M."/>
            <person name="Quesneville H."/>
            <person name="Ram K.R."/>
            <person name="Rand D."/>
            <person name="Rasmussen M.D."/>
            <person name="Reed L.K."/>
            <person name="Reenan R."/>
            <person name="Reily A."/>
            <person name="Remington K.A."/>
            <person name="Rieger T.T."/>
            <person name="Ritchie M.G."/>
            <person name="Robin C."/>
            <person name="Rogers Y.H."/>
            <person name="Rohde C."/>
            <person name="Rozas J."/>
            <person name="Rubenfield M.J."/>
            <person name="Ruiz A."/>
            <person name="Russo S."/>
            <person name="Salzberg S.L."/>
            <person name="Sanchez-Gracia A."/>
            <person name="Saranga D.J."/>
            <person name="Sato H."/>
            <person name="Schaeffer S.W."/>
            <person name="Schatz M.C."/>
            <person name="Schlenke T."/>
            <person name="Schwartz R."/>
            <person name="Segarra C."/>
            <person name="Singh R.S."/>
            <person name="Sirot L."/>
            <person name="Sirota M."/>
            <person name="Sisneros N.B."/>
            <person name="Smith C.D."/>
            <person name="Smith T.F."/>
            <person name="Spieth J."/>
            <person name="Stage D.E."/>
            <person name="Stark A."/>
            <person name="Stephan W."/>
            <person name="Strausberg R.L."/>
            <person name="Strempel S."/>
            <person name="Sturgill D."/>
            <person name="Sutton G."/>
            <person name="Sutton G.G."/>
            <person name="Tao W."/>
            <person name="Teichmann S."/>
            <person name="Tobari Y.N."/>
            <person name="Tomimura Y."/>
            <person name="Tsolas J.M."/>
            <person name="Valente V.L."/>
            <person name="Venter E."/>
            <person name="Venter J.C."/>
            <person name="Vicario S."/>
            <person name="Vieira F.G."/>
            <person name="Vilella A.J."/>
            <person name="Villasante A."/>
            <person name="Walenz B."/>
            <person name="Wang J."/>
            <person name="Wasserman M."/>
            <person name="Watts T."/>
            <person name="Wilson D."/>
            <person name="Wilson R.K."/>
            <person name="Wing R.A."/>
            <person name="Wolfner M.F."/>
            <person name="Wong A."/>
            <person name="Wong G.K."/>
            <person name="Wu C.I."/>
            <person name="Wu G."/>
            <person name="Yamamoto D."/>
            <person name="Yang H.P."/>
            <person name="Yang S.P."/>
            <person name="Yorke J.A."/>
            <person name="Yoshida K."/>
            <person name="Zdobnov E."/>
            <person name="Zhang P."/>
            <person name="Zhang Y."/>
            <person name="Zimin A.V."/>
            <person name="Baldwin J."/>
            <person name="Abdouelleil A."/>
            <person name="Abdulkadir J."/>
            <person name="Abebe A."/>
            <person name="Abera B."/>
            <person name="Abreu J."/>
            <person name="Acer S.C."/>
            <person name="Aftuck L."/>
            <person name="Alexander A."/>
            <person name="An P."/>
            <person name="Anderson E."/>
            <person name="Anderson S."/>
            <person name="Arachi H."/>
            <person name="Azer M."/>
            <person name="Bachantsang P."/>
            <person name="Barry A."/>
            <person name="Bayul T."/>
            <person name="Berlin A."/>
            <person name="Bessette D."/>
            <person name="Bloom T."/>
            <person name="Blye J."/>
            <person name="Boguslavskiy L."/>
            <person name="Bonnet C."/>
            <person name="Boukhgalter B."/>
            <person name="Bourzgui I."/>
            <person name="Brown A."/>
            <person name="Cahill P."/>
            <person name="Channer S."/>
            <person name="Cheshatsang Y."/>
            <person name="Chuda L."/>
            <person name="Citroen M."/>
            <person name="Collymore A."/>
            <person name="Cooke P."/>
            <person name="Costello M."/>
            <person name="D'Aco K."/>
            <person name="Daza R."/>
            <person name="De Haan G."/>
            <person name="DeGray S."/>
            <person name="DeMaso C."/>
            <person name="Dhargay N."/>
            <person name="Dooley K."/>
            <person name="Dooley E."/>
            <person name="Doricent M."/>
            <person name="Dorje P."/>
            <person name="Dorjee K."/>
            <person name="Dupes A."/>
            <person name="Elong R."/>
            <person name="Falk J."/>
            <person name="Farina A."/>
            <person name="Faro S."/>
            <person name="Ferguson D."/>
            <person name="Fisher S."/>
            <person name="Foley C.D."/>
            <person name="Franke A."/>
            <person name="Friedrich D."/>
            <person name="Gadbois L."/>
            <person name="Gearin G."/>
            <person name="Gearin C.R."/>
            <person name="Giannoukos G."/>
            <person name="Goode T."/>
            <person name="Graham J."/>
            <person name="Grandbois E."/>
            <person name="Grewal S."/>
            <person name="Gyaltsen K."/>
            <person name="Hafez N."/>
            <person name="Hagos B."/>
            <person name="Hall J."/>
            <person name="Henson C."/>
            <person name="Hollinger A."/>
            <person name="Honan T."/>
            <person name="Huard M.D."/>
            <person name="Hughes L."/>
            <person name="Hurhula B."/>
            <person name="Husby M.E."/>
            <person name="Kamat A."/>
            <person name="Kanga B."/>
            <person name="Kashin S."/>
            <person name="Khazanovich D."/>
            <person name="Kisner P."/>
            <person name="Lance K."/>
            <person name="Lara M."/>
            <person name="Lee W."/>
            <person name="Lennon N."/>
            <person name="Letendre F."/>
            <person name="LeVine R."/>
            <person name="Lipovsky A."/>
            <person name="Liu X."/>
            <person name="Liu J."/>
            <person name="Liu S."/>
            <person name="Lokyitsang T."/>
            <person name="Lokyitsang Y."/>
            <person name="Lubonja R."/>
            <person name="Lui A."/>
            <person name="MacDonald P."/>
            <person name="Magnisalis V."/>
            <person name="Maru K."/>
            <person name="Matthews C."/>
            <person name="McCusker W."/>
            <person name="McDonough S."/>
            <person name="Mehta T."/>
            <person name="Meldrim J."/>
            <person name="Meneus L."/>
            <person name="Mihai O."/>
            <person name="Mihalev A."/>
            <person name="Mihova T."/>
            <person name="Mittelman R."/>
            <person name="Mlenga V."/>
            <person name="Montmayeur A."/>
            <person name="Mulrain L."/>
            <person name="Navidi A."/>
            <person name="Naylor J."/>
            <person name="Negash T."/>
            <person name="Nguyen T."/>
            <person name="Nguyen N."/>
            <person name="Nicol R."/>
            <person name="Norbu C."/>
            <person name="Norbu N."/>
            <person name="Novod N."/>
            <person name="O'Neill B."/>
            <person name="Osman S."/>
            <person name="Markiewicz E."/>
            <person name="Oyono O.L."/>
            <person name="Patti C."/>
            <person name="Phunkhang P."/>
            <person name="Pierre F."/>
            <person name="Priest M."/>
            <person name="Raghuraman S."/>
            <person name="Rege F."/>
            <person name="Reyes R."/>
            <person name="Rise C."/>
            <person name="Rogov P."/>
            <person name="Ross K."/>
            <person name="Ryan E."/>
            <person name="Settipalli S."/>
            <person name="Shea T."/>
            <person name="Sherpa N."/>
            <person name="Shi L."/>
            <person name="Shih D."/>
            <person name="Sparrow T."/>
            <person name="Spaulding J."/>
            <person name="Stalker J."/>
            <person name="Stange-Thomann N."/>
            <person name="Stavropoulos S."/>
            <person name="Stone C."/>
            <person name="Strader C."/>
            <person name="Tesfaye S."/>
            <person name="Thomson T."/>
            <person name="Thoulutsang Y."/>
            <person name="Thoulutsang D."/>
            <person name="Topham K."/>
            <person name="Topping I."/>
            <person name="Tsamla T."/>
            <person name="Vassiliev H."/>
            <person name="Vo A."/>
            <person name="Wangchuk T."/>
            <person name="Wangdi T."/>
            <person name="Weiand M."/>
            <person name="Wilkinson J."/>
            <person name="Wilson A."/>
            <person name="Yadav S."/>
            <person name="Young G."/>
            <person name="Yu Q."/>
            <person name="Zembek L."/>
            <person name="Zhong D."/>
            <person name="Zimmer A."/>
            <person name="Zwirko Z."/>
            <person name="Jaffe D.B."/>
            <person name="Alvarez P."/>
            <person name="Brockman W."/>
            <person name="Butler J."/>
            <person name="Chin C."/>
            <person name="Gnerre S."/>
            <person name="Grabherr M."/>
            <person name="Kleber M."/>
            <person name="Mauceli E."/>
            <person name="MacCallum I."/>
        </authorList>
    </citation>
    <scope>NUCLEOTIDE SEQUENCE [LARGE SCALE GENOMIC DNA]</scope>
    <source>
        <strain evidence="9">MSH-3 / Tucson 14011-0111.49</strain>
    </source>
</reference>
<dbReference type="HOGENOM" id="CLU_000288_57_6_1"/>
<dbReference type="GO" id="GO:0003723">
    <property type="term" value="F:RNA binding"/>
    <property type="evidence" value="ECO:0007669"/>
    <property type="project" value="TreeGrafter"/>
</dbReference>
<feature type="repeat" description="WD" evidence="7">
    <location>
        <begin position="52"/>
        <end position="93"/>
    </location>
</feature>
<accession>B4G8G4</accession>
<evidence type="ECO:0000256" key="5">
    <source>
        <dbReference type="ARBA" id="ARBA00038394"/>
    </source>
</evidence>
<keyword evidence="1 7" id="KW-0853">WD repeat</keyword>
<dbReference type="GO" id="GO:0000387">
    <property type="term" value="P:spliceosomal snRNP assembly"/>
    <property type="evidence" value="ECO:0007669"/>
    <property type="project" value="TreeGrafter"/>
</dbReference>
<proteinExistence type="inferred from homology"/>
<dbReference type="PROSITE" id="PS50294">
    <property type="entry name" value="WD_REPEATS_REGION"/>
    <property type="match status" value="1"/>
</dbReference>
<name>B4G8G4_DROPE</name>
<dbReference type="STRING" id="7234.B4G8G4"/>
<evidence type="ECO:0000256" key="4">
    <source>
        <dbReference type="ARBA" id="ARBA00023187"/>
    </source>
</evidence>
<evidence type="ECO:0000256" key="3">
    <source>
        <dbReference type="ARBA" id="ARBA00022737"/>
    </source>
</evidence>
<dbReference type="SMART" id="SM00320">
    <property type="entry name" value="WD40"/>
    <property type="match status" value="4"/>
</dbReference>
<dbReference type="GO" id="GO:0032797">
    <property type="term" value="C:SMN complex"/>
    <property type="evidence" value="ECO:0007669"/>
    <property type="project" value="TreeGrafter"/>
</dbReference>
<evidence type="ECO:0000313" key="8">
    <source>
        <dbReference type="EMBL" id="EDW28644.1"/>
    </source>
</evidence>
<dbReference type="InterPro" id="IPR015943">
    <property type="entry name" value="WD40/YVTN_repeat-like_dom_sf"/>
</dbReference>
<dbReference type="Gene3D" id="2.130.10.10">
    <property type="entry name" value="YVTN repeat-like/Quinoprotein amine dehydrogenase"/>
    <property type="match status" value="1"/>
</dbReference>
<dbReference type="eggNOG" id="KOG0278">
    <property type="taxonomic scope" value="Eukaryota"/>
</dbReference>
<evidence type="ECO:0000256" key="7">
    <source>
        <dbReference type="PROSITE-ProRule" id="PRU00221"/>
    </source>
</evidence>